<organism evidence="2 3">
    <name type="scientific">Maritimibacter harenae</name>
    <dbReference type="NCBI Taxonomy" id="2606218"/>
    <lineage>
        <taxon>Bacteria</taxon>
        <taxon>Pseudomonadati</taxon>
        <taxon>Pseudomonadota</taxon>
        <taxon>Alphaproteobacteria</taxon>
        <taxon>Rhodobacterales</taxon>
        <taxon>Roseobacteraceae</taxon>
        <taxon>Maritimibacter</taxon>
    </lineage>
</organism>
<comment type="caution">
    <text evidence="2">The sequence shown here is derived from an EMBL/GenBank/DDBJ whole genome shotgun (WGS) entry which is preliminary data.</text>
</comment>
<feature type="signal peptide" evidence="1">
    <location>
        <begin position="1"/>
        <end position="17"/>
    </location>
</feature>
<dbReference type="AlphaFoldDB" id="A0A845LW47"/>
<proteinExistence type="predicted"/>
<dbReference type="EMBL" id="WTUX01000006">
    <property type="protein sequence ID" value="MZR12150.1"/>
    <property type="molecule type" value="Genomic_DNA"/>
</dbReference>
<keyword evidence="1" id="KW-0732">Signal</keyword>
<dbReference type="RefSeq" id="WP_161350261.1">
    <property type="nucleotide sequence ID" value="NZ_WTUX01000006.1"/>
</dbReference>
<sequence>MRFIHLLLPLTLTPAAALTELSFCNDTGVGVSVAVGYSGPGDWTSEGWWNVEPGACAVAIPGDLDKSHYYYRVESLDVNFDHDSYMFCAADRAFTIVGDTGCEARGHRREGFNEIRTGGQASYTVSIGPGRDPEEDIIYPDEEVGHDSAASDVVMDPPGTHGEPYSITGILSHCDVFDAGMQCTVLSDGWLYTTDSYGPTPLPLLEEIMETGRNVPITIRGDLMDYAGAQANVTIRDYTLGYPDAYTVERDMMEGFWTSADDPTYQVLIHGSMFEEYYDGRPDMAAFMFYQWGCDSAFDGQIAFQLVSWDGNEQRCAAIEYVEPGRMSIWVAGTMRPLSFFRTQ</sequence>
<dbReference type="InterPro" id="IPR009380">
    <property type="entry name" value="DUF1036"/>
</dbReference>
<dbReference type="Proteomes" id="UP000467322">
    <property type="component" value="Unassembled WGS sequence"/>
</dbReference>
<name>A0A845LW47_9RHOB</name>
<evidence type="ECO:0000313" key="2">
    <source>
        <dbReference type="EMBL" id="MZR12150.1"/>
    </source>
</evidence>
<evidence type="ECO:0000313" key="3">
    <source>
        <dbReference type="Proteomes" id="UP000467322"/>
    </source>
</evidence>
<evidence type="ECO:0000256" key="1">
    <source>
        <dbReference type="SAM" id="SignalP"/>
    </source>
</evidence>
<dbReference type="Pfam" id="PF06282">
    <property type="entry name" value="DUF1036"/>
    <property type="match status" value="1"/>
</dbReference>
<protein>
    <submittedName>
        <fullName evidence="2">DUF1036 domain-containing protein</fullName>
    </submittedName>
</protein>
<reference evidence="2 3" key="1">
    <citation type="submission" date="2019-12" db="EMBL/GenBank/DDBJ databases">
        <title>Maritimibacter sp. nov. sp. isolated from sea sand.</title>
        <authorList>
            <person name="Kim J."/>
            <person name="Jeong S.E."/>
            <person name="Jung H.S."/>
            <person name="Jeon C.O."/>
        </authorList>
    </citation>
    <scope>NUCLEOTIDE SEQUENCE [LARGE SCALE GENOMIC DNA]</scope>
    <source>
        <strain evidence="2 3">DP07</strain>
    </source>
</reference>
<gene>
    <name evidence="2" type="ORF">GQE99_03840</name>
</gene>
<accession>A0A845LW47</accession>
<feature type="chain" id="PRO_5033037025" evidence="1">
    <location>
        <begin position="18"/>
        <end position="344"/>
    </location>
</feature>
<keyword evidence="3" id="KW-1185">Reference proteome</keyword>